<evidence type="ECO:0000256" key="2">
    <source>
        <dbReference type="SAM" id="Phobius"/>
    </source>
</evidence>
<dbReference type="Gene3D" id="2.40.40.10">
    <property type="entry name" value="RlpA-like domain"/>
    <property type="match status" value="1"/>
</dbReference>
<dbReference type="PANTHER" id="PTHR31836">
    <property type="match status" value="1"/>
</dbReference>
<dbReference type="InterPro" id="IPR036908">
    <property type="entry name" value="RlpA-like_sf"/>
</dbReference>
<organism evidence="3 4">
    <name type="scientific">Zymoseptoria brevis</name>
    <dbReference type="NCBI Taxonomy" id="1047168"/>
    <lineage>
        <taxon>Eukaryota</taxon>
        <taxon>Fungi</taxon>
        <taxon>Dikarya</taxon>
        <taxon>Ascomycota</taxon>
        <taxon>Pezizomycotina</taxon>
        <taxon>Dothideomycetes</taxon>
        <taxon>Dothideomycetidae</taxon>
        <taxon>Mycosphaerellales</taxon>
        <taxon>Mycosphaerellaceae</taxon>
        <taxon>Zymoseptoria</taxon>
    </lineage>
</organism>
<evidence type="ECO:0000256" key="1">
    <source>
        <dbReference type="ARBA" id="ARBA00022729"/>
    </source>
</evidence>
<feature type="transmembrane region" description="Helical" evidence="2">
    <location>
        <begin position="67"/>
        <end position="90"/>
    </location>
</feature>
<dbReference type="PANTHER" id="PTHR31836:SF27">
    <property type="entry name" value="RLPA-LIKE PROTEIN DOUBLE-PSI BETA-BARREL DOMAIN-CONTAINING PROTEIN"/>
    <property type="match status" value="1"/>
</dbReference>
<sequence>MGANKETFAKETQLPEWEHVAAAGGSHGKVTHIALPPRGGSKRAMASAKLDSVMPPHRKYVHLSRKAFLVALGVALLALLVLIIGLAAGLSSASSYKNLPLPSNHETFTGEITYFATGLGACGETNKNGDKIVAVSQILFDKAGSSSSKGGNSNSNPLCGKMLRATVFDQDRGQQRSVDLRVVDRCTGCDPTDLDVTEDVFKGLASVDRGRVEVKWAWLQ</sequence>
<proteinExistence type="predicted"/>
<name>A0A0F4GB53_9PEZI</name>
<evidence type="ECO:0000313" key="3">
    <source>
        <dbReference type="EMBL" id="KJX94618.1"/>
    </source>
</evidence>
<keyword evidence="2" id="KW-0812">Transmembrane</keyword>
<protein>
    <submittedName>
        <fullName evidence="3">Riboflavin aldehyde-forming enzyme like protein</fullName>
    </submittedName>
</protein>
<dbReference type="EMBL" id="LAFY01004132">
    <property type="protein sequence ID" value="KJX94618.1"/>
    <property type="molecule type" value="Genomic_DNA"/>
</dbReference>
<dbReference type="OrthoDB" id="623670at2759"/>
<dbReference type="SUPFAM" id="SSF50685">
    <property type="entry name" value="Barwin-like endoglucanases"/>
    <property type="match status" value="1"/>
</dbReference>
<reference evidence="3 4" key="1">
    <citation type="submission" date="2015-03" db="EMBL/GenBank/DDBJ databases">
        <title>RNA-seq based gene annotation and comparative genomics of four Zymoseptoria species reveal species-specific pathogenicity related genes and transposable element activity.</title>
        <authorList>
            <person name="Grandaubert J."/>
            <person name="Bhattacharyya A."/>
            <person name="Stukenbrock E.H."/>
        </authorList>
    </citation>
    <scope>NUCLEOTIDE SEQUENCE [LARGE SCALE GENOMIC DNA]</scope>
    <source>
        <strain evidence="3 4">Zb18110</strain>
    </source>
</reference>
<keyword evidence="2" id="KW-0472">Membrane</keyword>
<dbReference type="InterPro" id="IPR051477">
    <property type="entry name" value="Expansin_CellWall"/>
</dbReference>
<keyword evidence="1" id="KW-0732">Signal</keyword>
<accession>A0A0F4GB53</accession>
<dbReference type="AlphaFoldDB" id="A0A0F4GB53"/>
<dbReference type="CDD" id="cd22191">
    <property type="entry name" value="DPBB_RlpA_EXP_N-like"/>
    <property type="match status" value="1"/>
</dbReference>
<dbReference type="Proteomes" id="UP000033647">
    <property type="component" value="Unassembled WGS sequence"/>
</dbReference>
<keyword evidence="2" id="KW-1133">Transmembrane helix</keyword>
<gene>
    <name evidence="3" type="ORF">TI39_contig4173g00001</name>
</gene>
<evidence type="ECO:0000313" key="4">
    <source>
        <dbReference type="Proteomes" id="UP000033647"/>
    </source>
</evidence>
<keyword evidence="4" id="KW-1185">Reference proteome</keyword>
<dbReference type="STRING" id="1047168.A0A0F4GB53"/>
<comment type="caution">
    <text evidence="3">The sequence shown here is derived from an EMBL/GenBank/DDBJ whole genome shotgun (WGS) entry which is preliminary data.</text>
</comment>